<proteinExistence type="predicted"/>
<evidence type="ECO:0000313" key="3">
    <source>
        <dbReference type="Proteomes" id="UP000271554"/>
    </source>
</evidence>
<dbReference type="AlphaFoldDB" id="A0A387H7U6"/>
<dbReference type="KEGG" id="shun:DWB77_00779"/>
<accession>A0A387H7U6</accession>
<evidence type="ECO:0000256" key="1">
    <source>
        <dbReference type="SAM" id="MobiDB-lite"/>
    </source>
</evidence>
<sequence>MCPTHKSPLAHPLSLLRRKEGLSHSGYARLVALKHAELGFGGMAARREKVARWESGKVTPELTAQFTIAQLHGVPRAEVLRLGWPHWLHLADGPSVPLCAPWTVEEALRSLRALSRSRDASAPAEALFPGCTTSVDQLIARWQEASRAHPAPLEQEGRPLSEATVAALEDRHLRLRRLCRTEEPATHRVLADTELRMVTDLLHTAGYGPELGARLASTAARAACLSGRLAQAAGDLAHAQASYVTALRVAALVPDAELAPWVLVLLAAQQIGQGAPANAPRLLAAAGPHLRVPARTGSPLPALMEATLNAAHTLMARAEHPLPGGELTVTELDCLIRDAFAEAGQPTTALCPGTREGRRRPAAAGRARLARPRPI</sequence>
<dbReference type="Proteomes" id="UP000271554">
    <property type="component" value="Chromosome"/>
</dbReference>
<keyword evidence="3" id="KW-1185">Reference proteome</keyword>
<protein>
    <recommendedName>
        <fullName evidence="4">HTH cro/C1-type domain-containing protein</fullName>
    </recommendedName>
</protein>
<organism evidence="2 3">
    <name type="scientific">Streptomyces hundungensis</name>
    <dbReference type="NCBI Taxonomy" id="1077946"/>
    <lineage>
        <taxon>Bacteria</taxon>
        <taxon>Bacillati</taxon>
        <taxon>Actinomycetota</taxon>
        <taxon>Actinomycetes</taxon>
        <taxon>Kitasatosporales</taxon>
        <taxon>Streptomycetaceae</taxon>
        <taxon>Streptomyces</taxon>
    </lineage>
</organism>
<feature type="region of interest" description="Disordered" evidence="1">
    <location>
        <begin position="347"/>
        <end position="375"/>
    </location>
</feature>
<dbReference type="EMBL" id="CP032698">
    <property type="protein sequence ID" value="AYG78671.1"/>
    <property type="molecule type" value="Genomic_DNA"/>
</dbReference>
<evidence type="ECO:0000313" key="2">
    <source>
        <dbReference type="EMBL" id="AYG78671.1"/>
    </source>
</evidence>
<reference evidence="2 3" key="1">
    <citation type="submission" date="2018-10" db="EMBL/GenBank/DDBJ databases">
        <title>Relationship between Morphology and Antimicrobial Activity in Streptomyces.</title>
        <authorList>
            <person name="Kang H.J."/>
            <person name="Kim S.B."/>
        </authorList>
    </citation>
    <scope>NUCLEOTIDE SEQUENCE [LARGE SCALE GENOMIC DNA]</scope>
    <source>
        <strain evidence="2 3">BH38</strain>
    </source>
</reference>
<gene>
    <name evidence="2" type="ORF">DWB77_00779</name>
</gene>
<name>A0A387H7U6_9ACTN</name>
<evidence type="ECO:0008006" key="4">
    <source>
        <dbReference type="Google" id="ProtNLM"/>
    </source>
</evidence>
<dbReference type="RefSeq" id="WP_120719891.1">
    <property type="nucleotide sequence ID" value="NZ_CP032698.1"/>
</dbReference>
<dbReference type="OrthoDB" id="3398540at2"/>